<dbReference type="STRING" id="928724.SacglDRAFT_00452"/>
<name>I1CXH9_9PSEU</name>
<accession>I1CXH9</accession>
<dbReference type="Proteomes" id="UP000005087">
    <property type="component" value="Chromosome"/>
</dbReference>
<gene>
    <name evidence="2" type="ORF">SacglDRAFT_00452</name>
</gene>
<feature type="transmembrane region" description="Helical" evidence="1">
    <location>
        <begin position="6"/>
        <end position="24"/>
    </location>
</feature>
<sequence length="230" mass="25990">MPDDPGIILLVLMVVGSLILLPFMGRGDRKQTAELQARLHEFALQVGGTEYHADQPARPSFGHFPQSLRENPDKPFFYAVEFKHRGFKVLAYEYRRAGKDPKGRSVLQYSATVEIPIAPCPLLWIGHKWATDLMYRHIVPGLAINKFHRRVVVAAHDQQFARSVVDLELLTWIYERFGMPVGPIVLEKGVMHARTIKGVRLEPEAIIPTADAMIDLLAKLPPELNPNNSR</sequence>
<keyword evidence="1" id="KW-0812">Transmembrane</keyword>
<dbReference type="AlphaFoldDB" id="I1CXH9"/>
<dbReference type="OrthoDB" id="3556519at2"/>
<dbReference type="eggNOG" id="ENOG5031Q3Q">
    <property type="taxonomic scope" value="Bacteria"/>
</dbReference>
<evidence type="ECO:0000313" key="2">
    <source>
        <dbReference type="EMBL" id="EIE97403.1"/>
    </source>
</evidence>
<dbReference type="EMBL" id="CM001484">
    <property type="protein sequence ID" value="EIE97403.1"/>
    <property type="molecule type" value="Genomic_DNA"/>
</dbReference>
<reference evidence="3" key="2">
    <citation type="submission" date="2012-01" db="EMBL/GenBank/DDBJ databases">
        <title>Noncontiguous Finished sequence of chromosome of Saccharomonospora glauca K62.</title>
        <authorList>
            <consortium name="US DOE Joint Genome Institute"/>
            <person name="Lucas S."/>
            <person name="Han J."/>
            <person name="Lapidus A."/>
            <person name="Cheng J.-F."/>
            <person name="Goodwin L."/>
            <person name="Pitluck S."/>
            <person name="Peters L."/>
            <person name="Mikhailova N."/>
            <person name="Held B."/>
            <person name="Detter J.C."/>
            <person name="Han C."/>
            <person name="Tapia R."/>
            <person name="Land M."/>
            <person name="Hauser L."/>
            <person name="Kyrpides N."/>
            <person name="Ivanova N."/>
            <person name="Pagani I."/>
            <person name="Brambilla E.-M."/>
            <person name="Klenk H.-P."/>
            <person name="Woyke T."/>
        </authorList>
    </citation>
    <scope>NUCLEOTIDE SEQUENCE [LARGE SCALE GENOMIC DNA]</scope>
    <source>
        <strain evidence="3">K62</strain>
    </source>
</reference>
<proteinExistence type="predicted"/>
<dbReference type="HOGENOM" id="CLU_1106489_0_0_11"/>
<keyword evidence="1" id="KW-1133">Transmembrane helix</keyword>
<protein>
    <submittedName>
        <fullName evidence="2">Uncharacterized protein</fullName>
    </submittedName>
</protein>
<organism evidence="2 3">
    <name type="scientific">Saccharomonospora glauca K62</name>
    <dbReference type="NCBI Taxonomy" id="928724"/>
    <lineage>
        <taxon>Bacteria</taxon>
        <taxon>Bacillati</taxon>
        <taxon>Actinomycetota</taxon>
        <taxon>Actinomycetes</taxon>
        <taxon>Pseudonocardiales</taxon>
        <taxon>Pseudonocardiaceae</taxon>
        <taxon>Saccharomonospora</taxon>
    </lineage>
</organism>
<evidence type="ECO:0000313" key="3">
    <source>
        <dbReference type="Proteomes" id="UP000005087"/>
    </source>
</evidence>
<keyword evidence="3" id="KW-1185">Reference proteome</keyword>
<reference evidence="2 3" key="1">
    <citation type="submission" date="2011-09" db="EMBL/GenBank/DDBJ databases">
        <authorList>
            <consortium name="US DOE Joint Genome Institute (JGI-PGF)"/>
            <person name="Lucas S."/>
            <person name="Han J."/>
            <person name="Lapidus A."/>
            <person name="Cheng J.-F."/>
            <person name="Goodwin L."/>
            <person name="Pitluck S."/>
            <person name="Peters L."/>
            <person name="Land M.L."/>
            <person name="Hauser L."/>
            <person name="Brambilla E."/>
            <person name="Klenk H.-P."/>
            <person name="Woyke T.J."/>
        </authorList>
    </citation>
    <scope>NUCLEOTIDE SEQUENCE [LARGE SCALE GENOMIC DNA]</scope>
    <source>
        <strain evidence="2 3">K62</strain>
    </source>
</reference>
<dbReference type="RefSeq" id="WP_005461343.1">
    <property type="nucleotide sequence ID" value="NZ_CM001484.1"/>
</dbReference>
<keyword evidence="1" id="KW-0472">Membrane</keyword>
<evidence type="ECO:0000256" key="1">
    <source>
        <dbReference type="SAM" id="Phobius"/>
    </source>
</evidence>